<dbReference type="KEGG" id="alkq:M9189_01385"/>
<feature type="signal peptide" evidence="4">
    <location>
        <begin position="1"/>
        <end position="20"/>
    </location>
</feature>
<dbReference type="EMBL" id="CP098400">
    <property type="protein sequence ID" value="URW80012.1"/>
    <property type="molecule type" value="Genomic_DNA"/>
</dbReference>
<reference evidence="5" key="1">
    <citation type="submission" date="2022-05" db="EMBL/GenBank/DDBJ databases">
        <authorList>
            <person name="Sun X."/>
        </authorList>
    </citation>
    <scope>NUCLEOTIDE SEQUENCE</scope>
    <source>
        <strain evidence="5">Ai-910</strain>
    </source>
</reference>
<evidence type="ECO:0000313" key="5">
    <source>
        <dbReference type="EMBL" id="URW80012.1"/>
    </source>
</evidence>
<feature type="chain" id="PRO_5039934664" evidence="4">
    <location>
        <begin position="21"/>
        <end position="296"/>
    </location>
</feature>
<sequence>MQKIIHATQLLAIVAVITLAASCSGARGSDNTITVSILPQKYFVDVLSDSALKVNVMVPPGASHSTYSPTTRQFKDLSDSRLYIGIGHLGYETAWLDRLGELNKDMKLLNLSDYTELIAGDCDHDHEGEDEHAHGIDPHIWLSPKVITELLPLMRDALIESYPELKATIEANYSKLMAQIEETDAAMQATCENLSYRSFMIFHPALTYLARDYDLDQRVIEVDGKEPSPAYLASLIESAKQDSIKVIFIQQEYDVRNARTIAKEAGIDLVVIDPMKYDWVENINELNSIFQKYLNE</sequence>
<name>A0A9J6ZPZ9_9BACT</name>
<proteinExistence type="inferred from homology"/>
<reference evidence="5" key="2">
    <citation type="submission" date="2022-06" db="EMBL/GenBank/DDBJ databases">
        <title>Xiashengella guii gen. nov. sp. nov., a bacterium isolated form anaerobic digestion tank.</title>
        <authorList>
            <person name="Huang H."/>
        </authorList>
    </citation>
    <scope>NUCLEOTIDE SEQUENCE</scope>
    <source>
        <strain evidence="5">Ai-910</strain>
    </source>
</reference>
<protein>
    <submittedName>
        <fullName evidence="5">Zinc ABC transporter substrate-binding protein</fullName>
    </submittedName>
</protein>
<dbReference type="Proteomes" id="UP001056426">
    <property type="component" value="Chromosome"/>
</dbReference>
<evidence type="ECO:0000256" key="1">
    <source>
        <dbReference type="ARBA" id="ARBA00011028"/>
    </source>
</evidence>
<dbReference type="RefSeq" id="WP_250724124.1">
    <property type="nucleotide sequence ID" value="NZ_CP098400.1"/>
</dbReference>
<dbReference type="PANTHER" id="PTHR42953">
    <property type="entry name" value="HIGH-AFFINITY ZINC UPTAKE SYSTEM PROTEIN ZNUA-RELATED"/>
    <property type="match status" value="1"/>
</dbReference>
<dbReference type="AlphaFoldDB" id="A0A9J6ZPZ9"/>
<dbReference type="GO" id="GO:0030001">
    <property type="term" value="P:metal ion transport"/>
    <property type="evidence" value="ECO:0007669"/>
    <property type="project" value="InterPro"/>
</dbReference>
<evidence type="ECO:0000256" key="2">
    <source>
        <dbReference type="ARBA" id="ARBA00022448"/>
    </source>
</evidence>
<evidence type="ECO:0000256" key="3">
    <source>
        <dbReference type="ARBA" id="ARBA00022729"/>
    </source>
</evidence>
<dbReference type="PANTHER" id="PTHR42953:SF3">
    <property type="entry name" value="HIGH-AFFINITY ZINC UPTAKE SYSTEM PROTEIN ZNUA"/>
    <property type="match status" value="1"/>
</dbReference>
<dbReference type="InterPro" id="IPR006127">
    <property type="entry name" value="ZnuA-like"/>
</dbReference>
<dbReference type="SUPFAM" id="SSF53807">
    <property type="entry name" value="Helical backbone' metal receptor"/>
    <property type="match status" value="1"/>
</dbReference>
<keyword evidence="3 4" id="KW-0732">Signal</keyword>
<comment type="similarity">
    <text evidence="1">Belongs to the bacterial solute-binding protein 9 family.</text>
</comment>
<keyword evidence="6" id="KW-1185">Reference proteome</keyword>
<accession>A0A9J6ZPZ9</accession>
<dbReference type="PROSITE" id="PS51257">
    <property type="entry name" value="PROKAR_LIPOPROTEIN"/>
    <property type="match status" value="1"/>
</dbReference>
<dbReference type="Gene3D" id="3.40.50.1980">
    <property type="entry name" value="Nitrogenase molybdenum iron protein domain"/>
    <property type="match status" value="2"/>
</dbReference>
<keyword evidence="2" id="KW-0813">Transport</keyword>
<organism evidence="5 6">
    <name type="scientific">Xiashengella succiniciproducens</name>
    <dbReference type="NCBI Taxonomy" id="2949635"/>
    <lineage>
        <taxon>Bacteria</taxon>
        <taxon>Pseudomonadati</taxon>
        <taxon>Bacteroidota</taxon>
        <taxon>Bacteroidia</taxon>
        <taxon>Marinilabiliales</taxon>
        <taxon>Marinilabiliaceae</taxon>
        <taxon>Xiashengella</taxon>
    </lineage>
</organism>
<dbReference type="GO" id="GO:0046872">
    <property type="term" value="F:metal ion binding"/>
    <property type="evidence" value="ECO:0007669"/>
    <property type="project" value="InterPro"/>
</dbReference>
<evidence type="ECO:0000313" key="6">
    <source>
        <dbReference type="Proteomes" id="UP001056426"/>
    </source>
</evidence>
<dbReference type="InterPro" id="IPR050492">
    <property type="entry name" value="Bact_metal-bind_prot9"/>
</dbReference>
<dbReference type="Pfam" id="PF01297">
    <property type="entry name" value="ZnuA"/>
    <property type="match status" value="1"/>
</dbReference>
<gene>
    <name evidence="5" type="ORF">M9189_01385</name>
</gene>
<evidence type="ECO:0000256" key="4">
    <source>
        <dbReference type="SAM" id="SignalP"/>
    </source>
</evidence>